<sequence length="49" mass="5614">MYQASKSSRLKSNWIRVAFSAVKEYSEEDILQVREEWITYAASLLGAMG</sequence>
<evidence type="ECO:0000313" key="1">
    <source>
        <dbReference type="EMBL" id="CAH9105976.1"/>
    </source>
</evidence>
<name>A0AAV0DNL9_9ASTE</name>
<keyword evidence="2" id="KW-1185">Reference proteome</keyword>
<gene>
    <name evidence="1" type="ORF">CEPIT_LOCUS17403</name>
</gene>
<evidence type="ECO:0000313" key="2">
    <source>
        <dbReference type="Proteomes" id="UP001152523"/>
    </source>
</evidence>
<accession>A0AAV0DNL9</accession>
<comment type="caution">
    <text evidence="1">The sequence shown here is derived from an EMBL/GenBank/DDBJ whole genome shotgun (WGS) entry which is preliminary data.</text>
</comment>
<proteinExistence type="predicted"/>
<dbReference type="AlphaFoldDB" id="A0AAV0DNL9"/>
<dbReference type="EMBL" id="CAMAPF010000133">
    <property type="protein sequence ID" value="CAH9105976.1"/>
    <property type="molecule type" value="Genomic_DNA"/>
</dbReference>
<organism evidence="1 2">
    <name type="scientific">Cuscuta epithymum</name>
    <dbReference type="NCBI Taxonomy" id="186058"/>
    <lineage>
        <taxon>Eukaryota</taxon>
        <taxon>Viridiplantae</taxon>
        <taxon>Streptophyta</taxon>
        <taxon>Embryophyta</taxon>
        <taxon>Tracheophyta</taxon>
        <taxon>Spermatophyta</taxon>
        <taxon>Magnoliopsida</taxon>
        <taxon>eudicotyledons</taxon>
        <taxon>Gunneridae</taxon>
        <taxon>Pentapetalae</taxon>
        <taxon>asterids</taxon>
        <taxon>lamiids</taxon>
        <taxon>Solanales</taxon>
        <taxon>Convolvulaceae</taxon>
        <taxon>Cuscuteae</taxon>
        <taxon>Cuscuta</taxon>
        <taxon>Cuscuta subgen. Cuscuta</taxon>
    </lineage>
</organism>
<dbReference type="Proteomes" id="UP001152523">
    <property type="component" value="Unassembled WGS sequence"/>
</dbReference>
<reference evidence="1" key="1">
    <citation type="submission" date="2022-07" db="EMBL/GenBank/DDBJ databases">
        <authorList>
            <person name="Macas J."/>
            <person name="Novak P."/>
            <person name="Neumann P."/>
        </authorList>
    </citation>
    <scope>NUCLEOTIDE SEQUENCE</scope>
</reference>
<protein>
    <submittedName>
        <fullName evidence="1">Uncharacterized protein</fullName>
    </submittedName>
</protein>